<dbReference type="AlphaFoldDB" id="A0A4V6PEY8"/>
<dbReference type="Proteomes" id="UP000294723">
    <property type="component" value="Unassembled WGS sequence"/>
</dbReference>
<proteinExistence type="predicted"/>
<name>A0A4V6PEY8_9PSEU</name>
<comment type="caution">
    <text evidence="1">The sequence shown here is derived from an EMBL/GenBank/DDBJ whole genome shotgun (WGS) entry which is preliminary data.</text>
</comment>
<gene>
    <name evidence="1" type="ORF">E1202_20185</name>
</gene>
<protein>
    <submittedName>
        <fullName evidence="1">Uncharacterized protein</fullName>
    </submittedName>
</protein>
<reference evidence="1 2" key="1">
    <citation type="submission" date="2019-03" db="EMBL/GenBank/DDBJ databases">
        <title>Draft genome sequences of novel Actinobacteria.</title>
        <authorList>
            <person name="Sahin N."/>
            <person name="Ay H."/>
            <person name="Saygin H."/>
        </authorList>
    </citation>
    <scope>NUCLEOTIDE SEQUENCE [LARGE SCALE GENOMIC DNA]</scope>
    <source>
        <strain evidence="1 2">5K548</strain>
    </source>
</reference>
<organism evidence="1 2">
    <name type="scientific">Saccharopolyspora karakumensis</name>
    <dbReference type="NCBI Taxonomy" id="2530386"/>
    <lineage>
        <taxon>Bacteria</taxon>
        <taxon>Bacillati</taxon>
        <taxon>Actinomycetota</taxon>
        <taxon>Actinomycetes</taxon>
        <taxon>Pseudonocardiales</taxon>
        <taxon>Pseudonocardiaceae</taxon>
        <taxon>Saccharopolyspora</taxon>
    </lineage>
</organism>
<keyword evidence="2" id="KW-1185">Reference proteome</keyword>
<evidence type="ECO:0000313" key="2">
    <source>
        <dbReference type="Proteomes" id="UP000294723"/>
    </source>
</evidence>
<evidence type="ECO:0000313" key="1">
    <source>
        <dbReference type="EMBL" id="TDD85807.1"/>
    </source>
</evidence>
<sequence>MEVTPERAFAAALQPATCALARRSILMIIAPTPARWGNLTGLQRHNTHLDDEISYATTQLGLSKSVARWVL</sequence>
<accession>A0A4V6PEY8</accession>
<dbReference type="EMBL" id="SMLA01000033">
    <property type="protein sequence ID" value="TDD85807.1"/>
    <property type="molecule type" value="Genomic_DNA"/>
</dbReference>